<proteinExistence type="predicted"/>
<dbReference type="Proteomes" id="UP000486602">
    <property type="component" value="Unassembled WGS sequence"/>
</dbReference>
<dbReference type="Gene3D" id="3.30.1150.10">
    <property type="match status" value="1"/>
</dbReference>
<dbReference type="Pfam" id="PF03544">
    <property type="entry name" value="TonB_C"/>
    <property type="match status" value="1"/>
</dbReference>
<dbReference type="AlphaFoldDB" id="A0A7K3WWG2"/>
<protein>
    <recommendedName>
        <fullName evidence="1">TonB C-terminal domain-containing protein</fullName>
    </recommendedName>
</protein>
<feature type="domain" description="TonB C-terminal" evidence="1">
    <location>
        <begin position="189"/>
        <end position="253"/>
    </location>
</feature>
<evidence type="ECO:0000313" key="2">
    <source>
        <dbReference type="EMBL" id="NEN25866.1"/>
    </source>
</evidence>
<evidence type="ECO:0000259" key="1">
    <source>
        <dbReference type="Pfam" id="PF03544"/>
    </source>
</evidence>
<accession>A0A7K3WWG2</accession>
<dbReference type="EMBL" id="JAAGVY010000100">
    <property type="protein sequence ID" value="NEN25866.1"/>
    <property type="molecule type" value="Genomic_DNA"/>
</dbReference>
<dbReference type="SUPFAM" id="SSF74653">
    <property type="entry name" value="TolA/TonB C-terminal domain"/>
    <property type="match status" value="1"/>
</dbReference>
<name>A0A7K3WWG2_9FLAO</name>
<gene>
    <name evidence="2" type="ORF">G3O08_20455</name>
</gene>
<evidence type="ECO:0000313" key="3">
    <source>
        <dbReference type="Proteomes" id="UP000486602"/>
    </source>
</evidence>
<sequence>MKYFIVITLVLVTSVSTIFGQSNRLTSMILRYEKVTEFGFDEKSQNYIPTDTIEFSGAISVDPEKVFIKGYNQTPDKLLKIVEIQKEEGTNRDLYTCETNGQRYAVAISPDKRYLSQIGINAKFIYELKTNNNKTEQVEVIKLETNPDSKKIFVAQTIEVKPIFGNAENFEEGEKQLKEYLKSQIDKQKNLESGKCYISIVISKVGKVEDVKILYGKSDEFNLTALNIAENIPDWKPGQQKGKPVNSLYNLEIKK</sequence>
<comment type="caution">
    <text evidence="2">The sequence shown here is derived from an EMBL/GenBank/DDBJ whole genome shotgun (WGS) entry which is preliminary data.</text>
</comment>
<dbReference type="GO" id="GO:0055085">
    <property type="term" value="P:transmembrane transport"/>
    <property type="evidence" value="ECO:0007669"/>
    <property type="project" value="InterPro"/>
</dbReference>
<reference evidence="2 3" key="1">
    <citation type="submission" date="2020-02" db="EMBL/GenBank/DDBJ databases">
        <title>Out from the shadows clarifying the taxonomy of the family Cryomorphaceae and related taxa by utilizing the GTDB taxonomic framework.</title>
        <authorList>
            <person name="Bowman J.P."/>
        </authorList>
    </citation>
    <scope>NUCLEOTIDE SEQUENCE [LARGE SCALE GENOMIC DNA]</scope>
    <source>
        <strain evidence="2 3">QSSC 1-22</strain>
    </source>
</reference>
<organism evidence="2 3">
    <name type="scientific">Cryomorpha ignava</name>
    <dbReference type="NCBI Taxonomy" id="101383"/>
    <lineage>
        <taxon>Bacteria</taxon>
        <taxon>Pseudomonadati</taxon>
        <taxon>Bacteroidota</taxon>
        <taxon>Flavobacteriia</taxon>
        <taxon>Flavobacteriales</taxon>
        <taxon>Cryomorphaceae</taxon>
        <taxon>Cryomorpha</taxon>
    </lineage>
</organism>
<dbReference type="InterPro" id="IPR037682">
    <property type="entry name" value="TonB_C"/>
</dbReference>
<keyword evidence="3" id="KW-1185">Reference proteome</keyword>
<dbReference type="RefSeq" id="WP_163287309.1">
    <property type="nucleotide sequence ID" value="NZ_JAAGVY010000100.1"/>
</dbReference>